<protein>
    <recommendedName>
        <fullName evidence="4">F-box domain-containing protein</fullName>
    </recommendedName>
</protein>
<evidence type="ECO:0000313" key="3">
    <source>
        <dbReference type="Proteomes" id="UP000800094"/>
    </source>
</evidence>
<dbReference type="EMBL" id="ML987213">
    <property type="protein sequence ID" value="KAF2241288.1"/>
    <property type="molecule type" value="Genomic_DNA"/>
</dbReference>
<proteinExistence type="predicted"/>
<sequence>MRHLSALTALVSIIMTPVLVQAQKTYYVDDSCKNRPEWQGGWDLAMRNARSTSTRLASSTDNDFERVVKKIFKVDRSDDRFNRIKEPFDDILSWTEVPKKANNFETLKPADVRIFCDNDEVKEGSDPSDVHGPRRLRKLVTIQRLGYERYMDDKNHMVYRGKLWCQDMSDHGGGDCKGYTHFHRSPVDTRFSRDGISNIQVGQNEDRVVVVLCDYVFKERYDFDIFNPMEVILTEDKLDWDNKDWTKHDIEGFESLIAHTLLHELIHASRPDIKDPNKPVAVPGIGDYPDVNSAYSWHSIKKMDFDTAIKNADSYAELGLFAMLADKGYTLQRVIPSMQLDEQNREDQVKHDEEILYFLPRTIMHRALLIPEIVTQIIDCNRSDAGYLHTCLLINALFFHSTARILWHGCGVGSSTKGHVTPYVRHLVWIARRDARRGQFYAGLVKLLRFGKEVNTEDEDEVLVGWEHVDENCYHEELHRLNLEWANIEELEIAELEIWNEEREATLTQYLQPKLKKIALQQRDAAGDDFLEMLSERCPGLKWLALKPRFAEDGVSKQGFLRFLGKYKLESLNIRADADSWERDWELWMLELLSKQGNLKHISIPDLEDASLEQWANGMEAAEDIAFPGLISLRTGLSASGLRSLHRVKPCLSTLCLDQRRIESSTCSSTLLNLSVFSQLSDLSIQFPAGMRIYGDDLTHLVQSCPSLSRLSIAKDIWYTERPWSINIHDSHIETLARSAVNMKELYLLFDVPGIPGSVKDFPTHVALESLGRHCVNLERLWLTCDPDWFTLLPLNGPRTVLFPKVWDLGIAGPELRYTLSFDTEDNLRDMAEDFVARCPKLSKFSFLLPYAEDPWDETVMEVIRAKTRRD</sequence>
<dbReference type="GeneID" id="54589372"/>
<dbReference type="Proteomes" id="UP000800094">
    <property type="component" value="Unassembled WGS sequence"/>
</dbReference>
<dbReference type="GO" id="GO:0008237">
    <property type="term" value="F:metallopeptidase activity"/>
    <property type="evidence" value="ECO:0007669"/>
    <property type="project" value="InterPro"/>
</dbReference>
<evidence type="ECO:0000256" key="1">
    <source>
        <dbReference type="SAM" id="SignalP"/>
    </source>
</evidence>
<dbReference type="Gene3D" id="3.80.10.10">
    <property type="entry name" value="Ribonuclease Inhibitor"/>
    <property type="match status" value="1"/>
</dbReference>
<dbReference type="AlphaFoldDB" id="A0A6A6HU51"/>
<reference evidence="2" key="1">
    <citation type="journal article" date="2020" name="Stud. Mycol.">
        <title>101 Dothideomycetes genomes: a test case for predicting lifestyles and emergence of pathogens.</title>
        <authorList>
            <person name="Haridas S."/>
            <person name="Albert R."/>
            <person name="Binder M."/>
            <person name="Bloem J."/>
            <person name="Labutti K."/>
            <person name="Salamov A."/>
            <person name="Andreopoulos B."/>
            <person name="Baker S."/>
            <person name="Barry K."/>
            <person name="Bills G."/>
            <person name="Bluhm B."/>
            <person name="Cannon C."/>
            <person name="Castanera R."/>
            <person name="Culley D."/>
            <person name="Daum C."/>
            <person name="Ezra D."/>
            <person name="Gonzalez J."/>
            <person name="Henrissat B."/>
            <person name="Kuo A."/>
            <person name="Liang C."/>
            <person name="Lipzen A."/>
            <person name="Lutzoni F."/>
            <person name="Magnuson J."/>
            <person name="Mondo S."/>
            <person name="Nolan M."/>
            <person name="Ohm R."/>
            <person name="Pangilinan J."/>
            <person name="Park H.-J."/>
            <person name="Ramirez L."/>
            <person name="Alfaro M."/>
            <person name="Sun H."/>
            <person name="Tritt A."/>
            <person name="Yoshinaga Y."/>
            <person name="Zwiers L.-H."/>
            <person name="Turgeon B."/>
            <person name="Goodwin S."/>
            <person name="Spatafora J."/>
            <person name="Crous P."/>
            <person name="Grigoriev I."/>
        </authorList>
    </citation>
    <scope>NUCLEOTIDE SEQUENCE</scope>
    <source>
        <strain evidence="2">CBS 122368</strain>
    </source>
</reference>
<keyword evidence="3" id="KW-1185">Reference proteome</keyword>
<dbReference type="OrthoDB" id="5368161at2759"/>
<feature type="chain" id="PRO_5025559278" description="F-box domain-containing protein" evidence="1">
    <location>
        <begin position="23"/>
        <end position="871"/>
    </location>
</feature>
<organism evidence="2 3">
    <name type="scientific">Trematosphaeria pertusa</name>
    <dbReference type="NCBI Taxonomy" id="390896"/>
    <lineage>
        <taxon>Eukaryota</taxon>
        <taxon>Fungi</taxon>
        <taxon>Dikarya</taxon>
        <taxon>Ascomycota</taxon>
        <taxon>Pezizomycotina</taxon>
        <taxon>Dothideomycetes</taxon>
        <taxon>Pleosporomycetidae</taxon>
        <taxon>Pleosporales</taxon>
        <taxon>Massarineae</taxon>
        <taxon>Trematosphaeriaceae</taxon>
        <taxon>Trematosphaeria</taxon>
    </lineage>
</organism>
<evidence type="ECO:0008006" key="4">
    <source>
        <dbReference type="Google" id="ProtNLM"/>
    </source>
</evidence>
<dbReference type="Gene3D" id="3.40.390.10">
    <property type="entry name" value="Collagenase (Catalytic Domain)"/>
    <property type="match status" value="1"/>
</dbReference>
<name>A0A6A6HU51_9PLEO</name>
<gene>
    <name evidence="2" type="ORF">BU26DRAFT_611118</name>
</gene>
<dbReference type="InterPro" id="IPR024079">
    <property type="entry name" value="MetalloPept_cat_dom_sf"/>
</dbReference>
<evidence type="ECO:0000313" key="2">
    <source>
        <dbReference type="EMBL" id="KAF2241288.1"/>
    </source>
</evidence>
<keyword evidence="1" id="KW-0732">Signal</keyword>
<dbReference type="RefSeq" id="XP_033676292.1">
    <property type="nucleotide sequence ID" value="XM_033836042.1"/>
</dbReference>
<dbReference type="SUPFAM" id="SSF52047">
    <property type="entry name" value="RNI-like"/>
    <property type="match status" value="1"/>
</dbReference>
<dbReference type="InterPro" id="IPR032675">
    <property type="entry name" value="LRR_dom_sf"/>
</dbReference>
<feature type="signal peptide" evidence="1">
    <location>
        <begin position="1"/>
        <end position="22"/>
    </location>
</feature>
<accession>A0A6A6HU51</accession>